<dbReference type="GO" id="GO:0032259">
    <property type="term" value="P:methylation"/>
    <property type="evidence" value="ECO:0007669"/>
    <property type="project" value="UniProtKB-KW"/>
</dbReference>
<dbReference type="GO" id="GO:0008757">
    <property type="term" value="F:S-adenosylmethionine-dependent methyltransferase activity"/>
    <property type="evidence" value="ECO:0007669"/>
    <property type="project" value="InterPro"/>
</dbReference>
<name>A0A9P5ZEZ0_9AGAR</name>
<dbReference type="OrthoDB" id="10017101at2759"/>
<evidence type="ECO:0000313" key="4">
    <source>
        <dbReference type="Proteomes" id="UP000807469"/>
    </source>
</evidence>
<comment type="caution">
    <text evidence="3">The sequence shown here is derived from an EMBL/GenBank/DDBJ whole genome shotgun (WGS) entry which is preliminary data.</text>
</comment>
<keyword evidence="3" id="KW-0489">Methyltransferase</keyword>
<dbReference type="EMBL" id="MU155133">
    <property type="protein sequence ID" value="KAF9485893.1"/>
    <property type="molecule type" value="Genomic_DNA"/>
</dbReference>
<dbReference type="SUPFAM" id="SSF53335">
    <property type="entry name" value="S-adenosyl-L-methionine-dependent methyltransferases"/>
    <property type="match status" value="1"/>
</dbReference>
<dbReference type="Proteomes" id="UP000807469">
    <property type="component" value="Unassembled WGS sequence"/>
</dbReference>
<dbReference type="CDD" id="cd02440">
    <property type="entry name" value="AdoMet_MTases"/>
    <property type="match status" value="1"/>
</dbReference>
<feature type="domain" description="Methyltransferase type 11" evidence="2">
    <location>
        <begin position="57"/>
        <end position="158"/>
    </location>
</feature>
<dbReference type="PANTHER" id="PTHR43861:SF1">
    <property type="entry name" value="TRANS-ACONITATE 2-METHYLTRANSFERASE"/>
    <property type="match status" value="1"/>
</dbReference>
<evidence type="ECO:0000256" key="1">
    <source>
        <dbReference type="SAM" id="MobiDB-lite"/>
    </source>
</evidence>
<keyword evidence="4" id="KW-1185">Reference proteome</keyword>
<gene>
    <name evidence="3" type="ORF">BDN70DRAFT_909989</name>
</gene>
<reference evidence="3" key="1">
    <citation type="submission" date="2020-11" db="EMBL/GenBank/DDBJ databases">
        <authorList>
            <consortium name="DOE Joint Genome Institute"/>
            <person name="Ahrendt S."/>
            <person name="Riley R."/>
            <person name="Andreopoulos W."/>
            <person name="Labutti K."/>
            <person name="Pangilinan J."/>
            <person name="Ruiz-Duenas F.J."/>
            <person name="Barrasa J.M."/>
            <person name="Sanchez-Garcia M."/>
            <person name="Camarero S."/>
            <person name="Miyauchi S."/>
            <person name="Serrano A."/>
            <person name="Linde D."/>
            <person name="Babiker R."/>
            <person name="Drula E."/>
            <person name="Ayuso-Fernandez I."/>
            <person name="Pacheco R."/>
            <person name="Padilla G."/>
            <person name="Ferreira P."/>
            <person name="Barriuso J."/>
            <person name="Kellner H."/>
            <person name="Castanera R."/>
            <person name="Alfaro M."/>
            <person name="Ramirez L."/>
            <person name="Pisabarro A.G."/>
            <person name="Kuo A."/>
            <person name="Tritt A."/>
            <person name="Lipzen A."/>
            <person name="He G."/>
            <person name="Yan M."/>
            <person name="Ng V."/>
            <person name="Cullen D."/>
            <person name="Martin F."/>
            <person name="Rosso M.-N."/>
            <person name="Henrissat B."/>
            <person name="Hibbett D."/>
            <person name="Martinez A.T."/>
            <person name="Grigoriev I.V."/>
        </authorList>
    </citation>
    <scope>NUCLEOTIDE SEQUENCE</scope>
    <source>
        <strain evidence="3">CIRM-BRFM 674</strain>
    </source>
</reference>
<dbReference type="Pfam" id="PF08241">
    <property type="entry name" value="Methyltransf_11"/>
    <property type="match status" value="1"/>
</dbReference>
<organism evidence="3 4">
    <name type="scientific">Pholiota conissans</name>
    <dbReference type="NCBI Taxonomy" id="109636"/>
    <lineage>
        <taxon>Eukaryota</taxon>
        <taxon>Fungi</taxon>
        <taxon>Dikarya</taxon>
        <taxon>Basidiomycota</taxon>
        <taxon>Agaricomycotina</taxon>
        <taxon>Agaricomycetes</taxon>
        <taxon>Agaricomycetidae</taxon>
        <taxon>Agaricales</taxon>
        <taxon>Agaricineae</taxon>
        <taxon>Strophariaceae</taxon>
        <taxon>Pholiota</taxon>
    </lineage>
</organism>
<dbReference type="PANTHER" id="PTHR43861">
    <property type="entry name" value="TRANS-ACONITATE 2-METHYLTRANSFERASE-RELATED"/>
    <property type="match status" value="1"/>
</dbReference>
<proteinExistence type="predicted"/>
<sequence length="285" mass="31311">MPDRTTLRSDTSTPNDARDKSGWSASMYNRSASFVYSPSFVAPVLDLLAAQPGERILDIGCGSGELTMMIQLIVEQKEGGAVVGTDFSESMVKKALQNGVKNAFVADAQDLVLPDGDPTMQGKYDAVFSNAALHWCKRDPLGVLVGARKVLKPGGRIAAEMGGFMNVIGIRATLHDIIRSKGRDPEELDPWYFPSPEDYGRLLITAGFEPTHISLTPRITPLANGLYDWLNLFARASFLSGFSDEEACEVMREVEDRMRGDCMDASGRWAMMYARLRFTAVLKAE</sequence>
<dbReference type="Gene3D" id="3.40.50.150">
    <property type="entry name" value="Vaccinia Virus protein VP39"/>
    <property type="match status" value="1"/>
</dbReference>
<dbReference type="AlphaFoldDB" id="A0A9P5ZEZ0"/>
<evidence type="ECO:0000313" key="3">
    <source>
        <dbReference type="EMBL" id="KAF9485893.1"/>
    </source>
</evidence>
<feature type="region of interest" description="Disordered" evidence="1">
    <location>
        <begin position="1"/>
        <end position="21"/>
    </location>
</feature>
<accession>A0A9P5ZEZ0</accession>
<dbReference type="InterPro" id="IPR013216">
    <property type="entry name" value="Methyltransf_11"/>
</dbReference>
<dbReference type="InterPro" id="IPR029063">
    <property type="entry name" value="SAM-dependent_MTases_sf"/>
</dbReference>
<evidence type="ECO:0000259" key="2">
    <source>
        <dbReference type="Pfam" id="PF08241"/>
    </source>
</evidence>
<keyword evidence="3" id="KW-0808">Transferase</keyword>
<protein>
    <submittedName>
        <fullName evidence="3">S-adenosyl-L-methionine-dependent methyltransferase</fullName>
    </submittedName>
</protein>